<dbReference type="InterPro" id="IPR014982">
    <property type="entry name" value="GSCFA"/>
</dbReference>
<sequence>MEFRTQVPVISKEPKIGYSSKVLLLGSCFVENIGKKLEYFKFPSLLNPFGILFHPAAIHNFLKRVKEQHVFTEADIFYHNETWKCYEAHSDLNSVEKEEILSKLNAAVKETREFLKTATHVIITPGTAWGYRLNETGRLVANCHKVPQANFSKEITDVKNAIFDISEIVRSLNPSAEIIFTVSPVRHLKDGFVENQLSKAKLITAIQEVVASEENSGYFPSYEIMMDELRDYRFYTEDMVHPNSVAVDYIWEKFRQTWIASAASEVMKQVDTIQKGLLHRPFNETSEAHQKFRINLQQKIEKLEKEVPQINF</sequence>
<reference evidence="2" key="1">
    <citation type="submission" date="2022-11" db="EMBL/GenBank/DDBJ databases">
        <title>Salinimicrobium profundisediminis sp. nov., isolated from deep-sea sediment of the Mariana Trench.</title>
        <authorList>
            <person name="Fu H."/>
        </authorList>
    </citation>
    <scope>NUCLEOTIDE SEQUENCE</scope>
    <source>
        <strain evidence="2">MT39</strain>
    </source>
</reference>
<dbReference type="GO" id="GO:0016788">
    <property type="term" value="F:hydrolase activity, acting on ester bonds"/>
    <property type="evidence" value="ECO:0007669"/>
    <property type="project" value="UniProtKB-ARBA"/>
</dbReference>
<dbReference type="AlphaFoldDB" id="A0A9X3I201"/>
<dbReference type="RefSeq" id="WP_266070448.1">
    <property type="nucleotide sequence ID" value="NZ_JAPJDA010000022.1"/>
</dbReference>
<evidence type="ECO:0000313" key="2">
    <source>
        <dbReference type="EMBL" id="MCX2839119.1"/>
    </source>
</evidence>
<organism evidence="2 3">
    <name type="scientific">Salinimicrobium profundisediminis</name>
    <dbReference type="NCBI Taxonomy" id="2994553"/>
    <lineage>
        <taxon>Bacteria</taxon>
        <taxon>Pseudomonadati</taxon>
        <taxon>Bacteroidota</taxon>
        <taxon>Flavobacteriia</taxon>
        <taxon>Flavobacteriales</taxon>
        <taxon>Flavobacteriaceae</taxon>
        <taxon>Salinimicrobium</taxon>
    </lineage>
</organism>
<dbReference type="Proteomes" id="UP001148482">
    <property type="component" value="Unassembled WGS sequence"/>
</dbReference>
<dbReference type="Gene3D" id="3.40.50.1110">
    <property type="entry name" value="SGNH hydrolase"/>
    <property type="match status" value="1"/>
</dbReference>
<evidence type="ECO:0000259" key="1">
    <source>
        <dbReference type="Pfam" id="PF08885"/>
    </source>
</evidence>
<dbReference type="InterPro" id="IPR036514">
    <property type="entry name" value="SGNH_hydro_sf"/>
</dbReference>
<name>A0A9X3I201_9FLAO</name>
<gene>
    <name evidence="2" type="ORF">OQ279_13260</name>
</gene>
<comment type="caution">
    <text evidence="2">The sequence shown here is derived from an EMBL/GenBank/DDBJ whole genome shotgun (WGS) entry which is preliminary data.</text>
</comment>
<evidence type="ECO:0000313" key="3">
    <source>
        <dbReference type="Proteomes" id="UP001148482"/>
    </source>
</evidence>
<feature type="domain" description="GSCFA" evidence="1">
    <location>
        <begin position="21"/>
        <end position="254"/>
    </location>
</feature>
<keyword evidence="3" id="KW-1185">Reference proteome</keyword>
<dbReference type="EMBL" id="JAPJDA010000022">
    <property type="protein sequence ID" value="MCX2839119.1"/>
    <property type="molecule type" value="Genomic_DNA"/>
</dbReference>
<accession>A0A9X3I201</accession>
<dbReference type="SUPFAM" id="SSF52266">
    <property type="entry name" value="SGNH hydrolase"/>
    <property type="match status" value="1"/>
</dbReference>
<protein>
    <submittedName>
        <fullName evidence="2">GSCFA domain-containing protein</fullName>
    </submittedName>
</protein>
<dbReference type="Pfam" id="PF08885">
    <property type="entry name" value="GSCFA"/>
    <property type="match status" value="1"/>
</dbReference>
<proteinExistence type="predicted"/>